<proteinExistence type="predicted"/>
<evidence type="ECO:0000313" key="3">
    <source>
        <dbReference type="Proteomes" id="UP001054811"/>
    </source>
</evidence>
<organism evidence="2 3">
    <name type="scientific">Microbacterium elymi</name>
    <dbReference type="NCBI Taxonomy" id="2909587"/>
    <lineage>
        <taxon>Bacteria</taxon>
        <taxon>Bacillati</taxon>
        <taxon>Actinomycetota</taxon>
        <taxon>Actinomycetes</taxon>
        <taxon>Micrococcales</taxon>
        <taxon>Microbacteriaceae</taxon>
        <taxon>Microbacterium</taxon>
    </lineage>
</organism>
<feature type="transmembrane region" description="Helical" evidence="1">
    <location>
        <begin position="40"/>
        <end position="59"/>
    </location>
</feature>
<dbReference type="EMBL" id="CP091139">
    <property type="protein sequence ID" value="UUT35119.1"/>
    <property type="molecule type" value="Genomic_DNA"/>
</dbReference>
<feature type="transmembrane region" description="Helical" evidence="1">
    <location>
        <begin position="12"/>
        <end position="33"/>
    </location>
</feature>
<dbReference type="RefSeq" id="WP_259611669.1">
    <property type="nucleotide sequence ID" value="NZ_CP091139.2"/>
</dbReference>
<keyword evidence="3" id="KW-1185">Reference proteome</keyword>
<evidence type="ECO:0000256" key="1">
    <source>
        <dbReference type="SAM" id="Phobius"/>
    </source>
</evidence>
<feature type="transmembrane region" description="Helical" evidence="1">
    <location>
        <begin position="133"/>
        <end position="155"/>
    </location>
</feature>
<dbReference type="Proteomes" id="UP001054811">
    <property type="component" value="Chromosome"/>
</dbReference>
<keyword evidence="1" id="KW-1133">Transmembrane helix</keyword>
<sequence>MVLFPGTDVLLTAALSIFLFLALCAALVLIVIALRRPTTYPLMVAGILVVVALLVVAISPVNTPALMGLILTMLGVAVAVLGGNPISRRVLDVAAGSRVRETEDGGIIVAARDEEAATGEPRTLMRGGRVIGYLERLAAVVAIVVGYPEAIAVVVAVKGIGRFSELSEPESRERFIVGTLASLLWACVLGARCAWRSGDLWRPGESGRSRR</sequence>
<keyword evidence="1" id="KW-0812">Transmembrane</keyword>
<protein>
    <submittedName>
        <fullName evidence="2">Uncharacterized protein</fullName>
    </submittedName>
</protein>
<feature type="transmembrane region" description="Helical" evidence="1">
    <location>
        <begin position="175"/>
        <end position="195"/>
    </location>
</feature>
<keyword evidence="1" id="KW-0472">Membrane</keyword>
<feature type="transmembrane region" description="Helical" evidence="1">
    <location>
        <begin position="65"/>
        <end position="83"/>
    </location>
</feature>
<gene>
    <name evidence="2" type="ORF">L2X98_33200</name>
</gene>
<reference evidence="2" key="1">
    <citation type="submission" date="2022-01" db="EMBL/GenBank/DDBJ databases">
        <title>Microbacterium eymi and Microbacterium rhizovicinus sp. nov., isolated from the rhizospheric soil of Elymus tsukushiensis, a plant native to the Dokdo Islands, Republic of Korea.</title>
        <authorList>
            <person name="Hwang Y.J."/>
        </authorList>
    </citation>
    <scope>NUCLEOTIDE SEQUENCE</scope>
    <source>
        <strain evidence="2">KUDC0405</strain>
    </source>
</reference>
<evidence type="ECO:0000313" key="2">
    <source>
        <dbReference type="EMBL" id="UUT35119.1"/>
    </source>
</evidence>
<name>A0ABY5NIW5_9MICO</name>
<accession>A0ABY5NIW5</accession>